<keyword evidence="2" id="KW-1185">Reference proteome</keyword>
<evidence type="ECO:0000259" key="1">
    <source>
        <dbReference type="Pfam" id="PF19834"/>
    </source>
</evidence>
<name>A0A914E7P2_9BILA</name>
<feature type="domain" description="DUF6314" evidence="1">
    <location>
        <begin position="26"/>
        <end position="90"/>
    </location>
</feature>
<organism evidence="2 3">
    <name type="scientific">Acrobeloides nanus</name>
    <dbReference type="NCBI Taxonomy" id="290746"/>
    <lineage>
        <taxon>Eukaryota</taxon>
        <taxon>Metazoa</taxon>
        <taxon>Ecdysozoa</taxon>
        <taxon>Nematoda</taxon>
        <taxon>Chromadorea</taxon>
        <taxon>Rhabditida</taxon>
        <taxon>Tylenchina</taxon>
        <taxon>Cephalobomorpha</taxon>
        <taxon>Cephaloboidea</taxon>
        <taxon>Cephalobidae</taxon>
        <taxon>Acrobeloides</taxon>
    </lineage>
</organism>
<evidence type="ECO:0000313" key="2">
    <source>
        <dbReference type="Proteomes" id="UP000887540"/>
    </source>
</evidence>
<dbReference type="Pfam" id="PF19834">
    <property type="entry name" value="DUF6314"/>
    <property type="match status" value="1"/>
</dbReference>
<protein>
    <submittedName>
        <fullName evidence="3">DUF6314 domain-containing protein</fullName>
    </submittedName>
</protein>
<evidence type="ECO:0000313" key="3">
    <source>
        <dbReference type="WBParaSite" id="ACRNAN_scaffold6133.g22353.t1"/>
    </source>
</evidence>
<dbReference type="InterPro" id="IPR045632">
    <property type="entry name" value="DUF6314"/>
</dbReference>
<proteinExistence type="predicted"/>
<dbReference type="AlphaFoldDB" id="A0A914E7P2"/>
<dbReference type="WBParaSite" id="ACRNAN_scaffold6133.g22353.t1">
    <property type="protein sequence ID" value="ACRNAN_scaffold6133.g22353.t1"/>
    <property type="gene ID" value="ACRNAN_scaffold6133.g22353"/>
</dbReference>
<reference evidence="3" key="1">
    <citation type="submission" date="2022-11" db="UniProtKB">
        <authorList>
            <consortium name="WormBaseParasite"/>
        </authorList>
    </citation>
    <scope>IDENTIFICATION</scope>
</reference>
<accession>A0A914E7P2</accession>
<dbReference type="Proteomes" id="UP000887540">
    <property type="component" value="Unplaced"/>
</dbReference>
<sequence length="109" mass="12703">MLISSCRRLLNMNQLSNPTTTIFNSLIGKWMLERQISDKLNNLTAKASGFATFTQKSSEELEYLEDIHVKWSSGMEHPATKHYKYILKDDVLSQYNPVTKENNEEDFER</sequence>